<dbReference type="InterPro" id="IPR036322">
    <property type="entry name" value="WD40_repeat_dom_sf"/>
</dbReference>
<dbReference type="InterPro" id="IPR036188">
    <property type="entry name" value="FAD/NAD-bd_sf"/>
</dbReference>
<evidence type="ECO:0000256" key="4">
    <source>
        <dbReference type="ARBA" id="ARBA00022827"/>
    </source>
</evidence>
<dbReference type="Pfam" id="PF01494">
    <property type="entry name" value="FAD_binding_3"/>
    <property type="match status" value="2"/>
</dbReference>
<dbReference type="PROSITE" id="PS50082">
    <property type="entry name" value="WD_REPEATS_2"/>
    <property type="match status" value="1"/>
</dbReference>
<dbReference type="PROSITE" id="PS50294">
    <property type="entry name" value="WD_REPEATS_REGION"/>
    <property type="match status" value="1"/>
</dbReference>
<dbReference type="PROSITE" id="PS00678">
    <property type="entry name" value="WD_REPEATS_1"/>
    <property type="match status" value="1"/>
</dbReference>
<evidence type="ECO:0000256" key="6">
    <source>
        <dbReference type="ARBA" id="ARBA00023033"/>
    </source>
</evidence>
<sequence>MSSSGGAHFLSSKSIVVSGAGIAGLTLSIALAHHFSDIPKPKVIIFERDSYEARTGREGYTLSIRADNSPGGIQVLDLLGLIHRVRSNLQPIFSFPLQPPGHRLSGMRVRRNALQKVLADAAIAAGAEIHWETPITAAEQTEDGRMRITLHDGRTEICDLFIAADGSWSTIRSLLRQQSNLNYTGIVTWGGTAKYSRKEDIPRPLDRDWGALLGGKGVGLFVSPVDDKSVLWAMSRASRQPRSTLKYPIPQRHARDRPPFAHIRLTNGPIIWIGDANHAVSPFAGNGANLAIMDGWDLAPSLRKAEYLENAIAMYDKIAVPRAQKVLTMSRWTIDILHATGLRLILYKIVIKIMSSITDSTATPPITVTSAGLNMRDVELLSEWSSNASWTIADNVISPMWYGSGRSIHSSIDWSIEAIICRSDPSFSHFEYPHWLFKMAKPGRATRRNLFLRTPPMILPVRLWDARTGKCLQTLEGHSSWVNSVAFSPDGQQLASGSHDRLVRLWDAETDKCQSSHTPGP</sequence>
<keyword evidence="4" id="KW-0274">FAD</keyword>
<evidence type="ECO:0000256" key="5">
    <source>
        <dbReference type="ARBA" id="ARBA00023002"/>
    </source>
</evidence>
<evidence type="ECO:0000313" key="9">
    <source>
        <dbReference type="EMBL" id="KIW36601.1"/>
    </source>
</evidence>
<keyword evidence="6" id="KW-0503">Monooxygenase</keyword>
<evidence type="ECO:0000256" key="1">
    <source>
        <dbReference type="ARBA" id="ARBA00022574"/>
    </source>
</evidence>
<dbReference type="GO" id="GO:0071949">
    <property type="term" value="F:FAD binding"/>
    <property type="evidence" value="ECO:0007669"/>
    <property type="project" value="InterPro"/>
</dbReference>
<accession>A0A0D2A8F4</accession>
<dbReference type="SUPFAM" id="SSF51905">
    <property type="entry name" value="FAD/NAD(P)-binding domain"/>
    <property type="match status" value="1"/>
</dbReference>
<dbReference type="OrthoDB" id="4111246at2759"/>
<dbReference type="InterPro" id="IPR002938">
    <property type="entry name" value="FAD-bd"/>
</dbReference>
<keyword evidence="3" id="KW-0677">Repeat</keyword>
<reference evidence="9 10" key="1">
    <citation type="submission" date="2015-01" db="EMBL/GenBank/DDBJ databases">
        <title>The Genome Sequence of Exophiala oligosperma CBS72588.</title>
        <authorList>
            <consortium name="The Broad Institute Genomics Platform"/>
            <person name="Cuomo C."/>
            <person name="de Hoog S."/>
            <person name="Gorbushina A."/>
            <person name="Stielow B."/>
            <person name="Teixiera M."/>
            <person name="Abouelleil A."/>
            <person name="Chapman S.B."/>
            <person name="Priest M."/>
            <person name="Young S.K."/>
            <person name="Wortman J."/>
            <person name="Nusbaum C."/>
            <person name="Birren B."/>
        </authorList>
    </citation>
    <scope>NUCLEOTIDE SEQUENCE [LARGE SCALE GENOMIC DNA]</scope>
    <source>
        <strain evidence="9 10">CBS 72588</strain>
    </source>
</reference>
<dbReference type="Proteomes" id="UP000053342">
    <property type="component" value="Unassembled WGS sequence"/>
</dbReference>
<dbReference type="AlphaFoldDB" id="A0A0D2A8F4"/>
<dbReference type="InterPro" id="IPR001680">
    <property type="entry name" value="WD40_rpt"/>
</dbReference>
<evidence type="ECO:0000256" key="7">
    <source>
        <dbReference type="PROSITE-ProRule" id="PRU00221"/>
    </source>
</evidence>
<dbReference type="InterPro" id="IPR019775">
    <property type="entry name" value="WD40_repeat_CS"/>
</dbReference>
<organism evidence="9 10">
    <name type="scientific">Exophiala oligosperma</name>
    <dbReference type="NCBI Taxonomy" id="215243"/>
    <lineage>
        <taxon>Eukaryota</taxon>
        <taxon>Fungi</taxon>
        <taxon>Dikarya</taxon>
        <taxon>Ascomycota</taxon>
        <taxon>Pezizomycotina</taxon>
        <taxon>Eurotiomycetes</taxon>
        <taxon>Chaetothyriomycetidae</taxon>
        <taxon>Chaetothyriales</taxon>
        <taxon>Herpotrichiellaceae</taxon>
        <taxon>Exophiala</taxon>
    </lineage>
</organism>
<dbReference type="Gene3D" id="3.50.50.60">
    <property type="entry name" value="FAD/NAD(P)-binding domain"/>
    <property type="match status" value="1"/>
</dbReference>
<keyword evidence="1 7" id="KW-0853">WD repeat</keyword>
<keyword evidence="10" id="KW-1185">Reference proteome</keyword>
<dbReference type="SMART" id="SM00320">
    <property type="entry name" value="WD40"/>
    <property type="match status" value="1"/>
</dbReference>
<dbReference type="VEuPathDB" id="FungiDB:PV06_11188"/>
<dbReference type="InterPro" id="IPR015943">
    <property type="entry name" value="WD40/YVTN_repeat-like_dom_sf"/>
</dbReference>
<dbReference type="Gene3D" id="2.130.10.10">
    <property type="entry name" value="YVTN repeat-like/Quinoprotein amine dehydrogenase"/>
    <property type="match status" value="1"/>
</dbReference>
<dbReference type="GO" id="GO:0004497">
    <property type="term" value="F:monooxygenase activity"/>
    <property type="evidence" value="ECO:0007669"/>
    <property type="project" value="UniProtKB-KW"/>
</dbReference>
<dbReference type="Pfam" id="PF00400">
    <property type="entry name" value="WD40"/>
    <property type="match status" value="1"/>
</dbReference>
<dbReference type="PANTHER" id="PTHR46972:SF1">
    <property type="entry name" value="FAD DEPENDENT OXIDOREDUCTASE DOMAIN-CONTAINING PROTEIN"/>
    <property type="match status" value="1"/>
</dbReference>
<gene>
    <name evidence="9" type="ORF">PV06_11188</name>
</gene>
<dbReference type="EMBL" id="KN847352">
    <property type="protein sequence ID" value="KIW36601.1"/>
    <property type="molecule type" value="Genomic_DNA"/>
</dbReference>
<keyword evidence="2" id="KW-0285">Flavoprotein</keyword>
<feature type="domain" description="FAD-binding" evidence="8">
    <location>
        <begin position="264"/>
        <end position="328"/>
    </location>
</feature>
<dbReference type="SUPFAM" id="SSF50978">
    <property type="entry name" value="WD40 repeat-like"/>
    <property type="match status" value="1"/>
</dbReference>
<feature type="domain" description="FAD-binding" evidence="8">
    <location>
        <begin position="19"/>
        <end position="178"/>
    </location>
</feature>
<dbReference type="HOGENOM" id="CLU_522777_0_0_1"/>
<dbReference type="GeneID" id="27363262"/>
<evidence type="ECO:0000313" key="10">
    <source>
        <dbReference type="Proteomes" id="UP000053342"/>
    </source>
</evidence>
<dbReference type="RefSeq" id="XP_016256817.1">
    <property type="nucleotide sequence ID" value="XM_016412817.1"/>
</dbReference>
<keyword evidence="5" id="KW-0560">Oxidoreductase</keyword>
<evidence type="ECO:0000256" key="2">
    <source>
        <dbReference type="ARBA" id="ARBA00022630"/>
    </source>
</evidence>
<evidence type="ECO:0000259" key="8">
    <source>
        <dbReference type="Pfam" id="PF01494"/>
    </source>
</evidence>
<protein>
    <recommendedName>
        <fullName evidence="8">FAD-binding domain-containing protein</fullName>
    </recommendedName>
</protein>
<dbReference type="PRINTS" id="PR00420">
    <property type="entry name" value="RNGMNOXGNASE"/>
</dbReference>
<dbReference type="STRING" id="215243.A0A0D2A8F4"/>
<feature type="repeat" description="WD" evidence="7">
    <location>
        <begin position="475"/>
        <end position="516"/>
    </location>
</feature>
<proteinExistence type="predicted"/>
<name>A0A0D2A8F4_9EURO</name>
<dbReference type="PANTHER" id="PTHR46972">
    <property type="entry name" value="MONOOXYGENASE ASQM-RELATED"/>
    <property type="match status" value="1"/>
</dbReference>
<evidence type="ECO:0000256" key="3">
    <source>
        <dbReference type="ARBA" id="ARBA00022737"/>
    </source>
</evidence>